<evidence type="ECO:0000256" key="1">
    <source>
        <dbReference type="SAM" id="MobiDB-lite"/>
    </source>
</evidence>
<feature type="compositionally biased region" description="Gly residues" evidence="1">
    <location>
        <begin position="52"/>
        <end position="112"/>
    </location>
</feature>
<feature type="compositionally biased region" description="Basic and acidic residues" evidence="1">
    <location>
        <begin position="166"/>
        <end position="176"/>
    </location>
</feature>
<feature type="compositionally biased region" description="Low complexity" evidence="1">
    <location>
        <begin position="27"/>
        <end position="36"/>
    </location>
</feature>
<feature type="compositionally biased region" description="Pro residues" evidence="1">
    <location>
        <begin position="1"/>
        <end position="10"/>
    </location>
</feature>
<keyword evidence="2" id="KW-1133">Transmembrane helix</keyword>
<protein>
    <submittedName>
        <fullName evidence="3">Uncharacterized protein</fullName>
    </submittedName>
</protein>
<evidence type="ECO:0000313" key="4">
    <source>
        <dbReference type="Proteomes" id="UP000175829"/>
    </source>
</evidence>
<dbReference type="AlphaFoldDB" id="A0A1E7KAD2"/>
<proteinExistence type="predicted"/>
<feature type="compositionally biased region" description="Low complexity" evidence="1">
    <location>
        <begin position="184"/>
        <end position="198"/>
    </location>
</feature>
<evidence type="ECO:0000256" key="2">
    <source>
        <dbReference type="SAM" id="Phobius"/>
    </source>
</evidence>
<feature type="compositionally biased region" description="Basic and acidic residues" evidence="1">
    <location>
        <begin position="202"/>
        <end position="219"/>
    </location>
</feature>
<name>A0A1E7KAD2_9ACTN</name>
<feature type="region of interest" description="Disordered" evidence="1">
    <location>
        <begin position="154"/>
        <end position="239"/>
    </location>
</feature>
<comment type="caution">
    <text evidence="3">The sequence shown here is derived from an EMBL/GenBank/DDBJ whole genome shotgun (WGS) entry which is preliminary data.</text>
</comment>
<keyword evidence="2" id="KW-0812">Transmembrane</keyword>
<gene>
    <name evidence="3" type="ORF">AN217_27190</name>
</gene>
<dbReference type="EMBL" id="LJGV01000022">
    <property type="protein sequence ID" value="OEV00881.1"/>
    <property type="molecule type" value="Genomic_DNA"/>
</dbReference>
<accession>A0A1E7KAD2</accession>
<dbReference type="PATRIC" id="fig|943816.4.peg.5037"/>
<evidence type="ECO:0000313" key="3">
    <source>
        <dbReference type="EMBL" id="OEV00881.1"/>
    </source>
</evidence>
<feature type="region of interest" description="Disordered" evidence="1">
    <location>
        <begin position="1"/>
        <end position="130"/>
    </location>
</feature>
<feature type="compositionally biased region" description="Pro residues" evidence="1">
    <location>
        <begin position="114"/>
        <end position="127"/>
    </location>
</feature>
<sequence>MTTPPQPPNQPQDGGGFGPPSAGGYGQPQDGGPAQPQGGGQGQPQGNAYGQPQGGGQGQPQGGAYGQPQGGAYGQPQGGGYGQPQGGGFGQPPGNPGGPGAPGGFGQPGGQPGFPAPYGSPPPPPPNRSNKVVGIVVAAVLVVALAVAGTLLVLSGGSDDKDDAADDKVKPEKSDSASEEPTDDSSSQDPAPSPSATTYELKFPKTLDDGQYRLKKDLSDSVDPGQPGEEAHLGSYANPSGSSRLLYGAATGEDYGNPEMSKNQMMDGMESGSAMSVAVKRRDITPTGGDPLTCEVLVKSQAGRKLTIPVCAWSDPGTAAYVAKDAIDTYGVDPKKVDLEAWADRVNDIRDEVRVPADG</sequence>
<reference evidence="3 4" key="1">
    <citation type="journal article" date="2016" name="Front. Microbiol.">
        <title>Comparative Genomics Analysis of Streptomyces Species Reveals Their Adaptation to the Marine Environment and Their Diversity at the Genomic Level.</title>
        <authorList>
            <person name="Tian X."/>
            <person name="Zhang Z."/>
            <person name="Yang T."/>
            <person name="Chen M."/>
            <person name="Li J."/>
            <person name="Chen F."/>
            <person name="Yang J."/>
            <person name="Li W."/>
            <person name="Zhang B."/>
            <person name="Zhang Z."/>
            <person name="Wu J."/>
            <person name="Zhang C."/>
            <person name="Long L."/>
            <person name="Xiao J."/>
        </authorList>
    </citation>
    <scope>NUCLEOTIDE SEQUENCE [LARGE SCALE GENOMIC DNA]</scope>
    <source>
        <strain evidence="3 4">SCSIO M10379</strain>
    </source>
</reference>
<feature type="compositionally biased region" description="Gly residues" evidence="1">
    <location>
        <begin position="13"/>
        <end position="26"/>
    </location>
</feature>
<organism evidence="3 4">
    <name type="scientific">Streptomyces qinglanensis</name>
    <dbReference type="NCBI Taxonomy" id="943816"/>
    <lineage>
        <taxon>Bacteria</taxon>
        <taxon>Bacillati</taxon>
        <taxon>Actinomycetota</taxon>
        <taxon>Actinomycetes</taxon>
        <taxon>Kitasatosporales</taxon>
        <taxon>Streptomycetaceae</taxon>
        <taxon>Streptomyces</taxon>
    </lineage>
</organism>
<dbReference type="Proteomes" id="UP000175829">
    <property type="component" value="Unassembled WGS sequence"/>
</dbReference>
<feature type="transmembrane region" description="Helical" evidence="2">
    <location>
        <begin position="132"/>
        <end position="154"/>
    </location>
</feature>
<dbReference type="RefSeq" id="WP_069993081.1">
    <property type="nucleotide sequence ID" value="NZ_LJGV01000022.1"/>
</dbReference>
<keyword evidence="2" id="KW-0472">Membrane</keyword>